<dbReference type="EMBL" id="JABSNP010000002">
    <property type="protein sequence ID" value="NRT17810.1"/>
    <property type="molecule type" value="Genomic_DNA"/>
</dbReference>
<evidence type="ECO:0000256" key="6">
    <source>
        <dbReference type="HAMAP-Rule" id="MF_01848"/>
    </source>
</evidence>
<evidence type="ECO:0000256" key="5">
    <source>
        <dbReference type="ARBA" id="ARBA00022691"/>
    </source>
</evidence>
<dbReference type="Pfam" id="PF05971">
    <property type="entry name" value="Methyltransf_10"/>
    <property type="match status" value="1"/>
</dbReference>
<evidence type="ECO:0000256" key="2">
    <source>
        <dbReference type="ARBA" id="ARBA00022552"/>
    </source>
</evidence>
<proteinExistence type="inferred from homology"/>
<sequence length="320" mass="34587">MPPPERPSKDALHPRNRHRGRYDFPQLIKSSPALAGFVRANPFGDQSVDFADPAAVKALNQALLRHFYGVDYWDLPAGYLCPPIPGRADYVHHVADLLAARNGGAVPRGPGVRVLDVGVGANCIYPLIGHHEYGWRFVGSDVDAGALRAAQQIVAANGALAEAIECRRQPDARRVFDGIVRPGEVFDATLCNPPFHASAAEAAAGTRRKTANLGTARGPRPVLNFGGQPAELWAPGGEAAFVGHLVRESQQRPAACFWYTTLISKKETLPGLHRALHRAGALAVQTIDMAQGQKKSRLVAWTFLTPAQQAAWRQARWDGG</sequence>
<dbReference type="InterPro" id="IPR016909">
    <property type="entry name" value="rRNA_lsu_MeTfrase_F"/>
</dbReference>
<keyword evidence="2 6" id="KW-0698">rRNA processing</keyword>
<keyword evidence="3 6" id="KW-0489">Methyltransferase</keyword>
<dbReference type="CDD" id="cd02440">
    <property type="entry name" value="AdoMet_MTases"/>
    <property type="match status" value="1"/>
</dbReference>
<comment type="subcellular location">
    <subcellularLocation>
        <location evidence="6">Cytoplasm</location>
    </subcellularLocation>
</comment>
<dbReference type="EC" id="2.1.1.181" evidence="6"/>
<dbReference type="NCBIfam" id="NF008725">
    <property type="entry name" value="PRK11727.1"/>
    <property type="match status" value="1"/>
</dbReference>
<evidence type="ECO:0000256" key="4">
    <source>
        <dbReference type="ARBA" id="ARBA00022679"/>
    </source>
</evidence>
<name>A0ABX2FMY9_9BACT</name>
<dbReference type="HAMAP" id="MF_01848">
    <property type="entry name" value="23SrRNA_methyltr_F"/>
    <property type="match status" value="1"/>
</dbReference>
<comment type="function">
    <text evidence="6">Specifically methylates the adenine in position 1618 of 23S rRNA.</text>
</comment>
<comment type="catalytic activity">
    <reaction evidence="6">
        <text>adenosine(1618) in 23S rRNA + S-adenosyl-L-methionine = N(6)-methyladenosine(1618) in 23S rRNA + S-adenosyl-L-homocysteine + H(+)</text>
        <dbReference type="Rhea" id="RHEA:16497"/>
        <dbReference type="Rhea" id="RHEA-COMP:10229"/>
        <dbReference type="Rhea" id="RHEA-COMP:10231"/>
        <dbReference type="ChEBI" id="CHEBI:15378"/>
        <dbReference type="ChEBI" id="CHEBI:57856"/>
        <dbReference type="ChEBI" id="CHEBI:59789"/>
        <dbReference type="ChEBI" id="CHEBI:74411"/>
        <dbReference type="ChEBI" id="CHEBI:74449"/>
        <dbReference type="EC" id="2.1.1.181"/>
    </reaction>
</comment>
<evidence type="ECO:0000313" key="8">
    <source>
        <dbReference type="Proteomes" id="UP000779507"/>
    </source>
</evidence>
<evidence type="ECO:0000256" key="3">
    <source>
        <dbReference type="ARBA" id="ARBA00022603"/>
    </source>
</evidence>
<dbReference type="SUPFAM" id="SSF53335">
    <property type="entry name" value="S-adenosyl-L-methionine-dependent methyltransferases"/>
    <property type="match status" value="1"/>
</dbReference>
<keyword evidence="5 6" id="KW-0949">S-adenosyl-L-methionine</keyword>
<evidence type="ECO:0000313" key="7">
    <source>
        <dbReference type="EMBL" id="NRT17810.1"/>
    </source>
</evidence>
<dbReference type="PIRSF" id="PIRSF029038">
    <property type="entry name" value="Mtase_YbiN_prd"/>
    <property type="match status" value="1"/>
</dbReference>
<dbReference type="GO" id="GO:0052907">
    <property type="term" value="F:23S rRNA (adenine(1618)-N(6))-methyltransferase activity"/>
    <property type="evidence" value="ECO:0007669"/>
    <property type="project" value="UniProtKB-EC"/>
</dbReference>
<keyword evidence="1 6" id="KW-0963">Cytoplasm</keyword>
<comment type="similarity">
    <text evidence="6">Belongs to the methyltransferase superfamily. METTL16/RlmF family.</text>
</comment>
<dbReference type="PANTHER" id="PTHR13393">
    <property type="entry name" value="SAM-DEPENDENT METHYLTRANSFERASE"/>
    <property type="match status" value="1"/>
</dbReference>
<dbReference type="Gene3D" id="3.40.50.150">
    <property type="entry name" value="Vaccinia Virus protein VP39"/>
    <property type="match status" value="1"/>
</dbReference>
<dbReference type="Proteomes" id="UP000779507">
    <property type="component" value="Unassembled WGS sequence"/>
</dbReference>
<gene>
    <name evidence="6" type="primary">rlmF</name>
    <name evidence="7" type="ORF">HNP98_000617</name>
</gene>
<dbReference type="InterPro" id="IPR010286">
    <property type="entry name" value="METTL16/RlmF"/>
</dbReference>
<organism evidence="7 8">
    <name type="scientific">Hymenobacter caeli</name>
    <dbReference type="NCBI Taxonomy" id="2735894"/>
    <lineage>
        <taxon>Bacteria</taxon>
        <taxon>Pseudomonadati</taxon>
        <taxon>Bacteroidota</taxon>
        <taxon>Cytophagia</taxon>
        <taxon>Cytophagales</taxon>
        <taxon>Hymenobacteraceae</taxon>
        <taxon>Hymenobacter</taxon>
    </lineage>
</organism>
<keyword evidence="8" id="KW-1185">Reference proteome</keyword>
<protein>
    <recommendedName>
        <fullName evidence="6">Ribosomal RNA large subunit methyltransferase F</fullName>
        <ecNumber evidence="6">2.1.1.181</ecNumber>
    </recommendedName>
    <alternativeName>
        <fullName evidence="6">23S rRNA mA1618 methyltransferase</fullName>
    </alternativeName>
    <alternativeName>
        <fullName evidence="6">rRNA adenine N-6-methyltransferase</fullName>
    </alternativeName>
</protein>
<dbReference type="InterPro" id="IPR029063">
    <property type="entry name" value="SAM-dependent_MTases_sf"/>
</dbReference>
<dbReference type="PANTHER" id="PTHR13393:SF0">
    <property type="entry name" value="RNA N6-ADENOSINE-METHYLTRANSFERASE METTL16"/>
    <property type="match status" value="1"/>
</dbReference>
<accession>A0ABX2FMY9</accession>
<reference evidence="7 8" key="1">
    <citation type="submission" date="2020-05" db="EMBL/GenBank/DDBJ databases">
        <title>Genomic Encyclopedia of Type Strains, Phase IV (KMG-V): Genome sequencing to study the core and pangenomes of soil and plant-associated prokaryotes.</title>
        <authorList>
            <person name="Whitman W."/>
        </authorList>
    </citation>
    <scope>NUCLEOTIDE SEQUENCE [LARGE SCALE GENOMIC DNA]</scope>
    <source>
        <strain evidence="7 8">9A</strain>
    </source>
</reference>
<comment type="caution">
    <text evidence="7">The sequence shown here is derived from an EMBL/GenBank/DDBJ whole genome shotgun (WGS) entry which is preliminary data.</text>
</comment>
<dbReference type="RefSeq" id="WP_173808579.1">
    <property type="nucleotide sequence ID" value="NZ_JABSNP010000002.1"/>
</dbReference>
<evidence type="ECO:0000256" key="1">
    <source>
        <dbReference type="ARBA" id="ARBA00022490"/>
    </source>
</evidence>
<keyword evidence="4 6" id="KW-0808">Transferase</keyword>